<evidence type="ECO:0008006" key="3">
    <source>
        <dbReference type="Google" id="ProtNLM"/>
    </source>
</evidence>
<protein>
    <recommendedName>
        <fullName evidence="3">Secreted protein</fullName>
    </recommendedName>
</protein>
<keyword evidence="1" id="KW-0732">Signal</keyword>
<feature type="signal peptide" evidence="1">
    <location>
        <begin position="1"/>
        <end position="25"/>
    </location>
</feature>
<accession>A0A147BQK6</accession>
<name>A0A147BQK6_IXORI</name>
<evidence type="ECO:0000313" key="2">
    <source>
        <dbReference type="EMBL" id="JAR92792.1"/>
    </source>
</evidence>
<reference evidence="2" key="1">
    <citation type="journal article" date="2018" name="PLoS Negl. Trop. Dis.">
        <title>Sialome diversity of ticks revealed by RNAseq of single tick salivary glands.</title>
        <authorList>
            <person name="Perner J."/>
            <person name="Kropackova S."/>
            <person name="Kopacek P."/>
            <person name="Ribeiro J.M."/>
        </authorList>
    </citation>
    <scope>NUCLEOTIDE SEQUENCE</scope>
    <source>
        <strain evidence="2">Siblings of single egg batch collected in Ceske Budejovice</strain>
        <tissue evidence="2">Salivary glands</tissue>
    </source>
</reference>
<feature type="chain" id="PRO_5007542897" description="Secreted protein" evidence="1">
    <location>
        <begin position="26"/>
        <end position="186"/>
    </location>
</feature>
<dbReference type="AlphaFoldDB" id="A0A147BQK6"/>
<dbReference type="EMBL" id="GEGO01002612">
    <property type="protein sequence ID" value="JAR92792.1"/>
    <property type="molecule type" value="Transcribed_RNA"/>
</dbReference>
<organism evidence="2">
    <name type="scientific">Ixodes ricinus</name>
    <name type="common">Common tick</name>
    <name type="synonym">Acarus ricinus</name>
    <dbReference type="NCBI Taxonomy" id="34613"/>
    <lineage>
        <taxon>Eukaryota</taxon>
        <taxon>Metazoa</taxon>
        <taxon>Ecdysozoa</taxon>
        <taxon>Arthropoda</taxon>
        <taxon>Chelicerata</taxon>
        <taxon>Arachnida</taxon>
        <taxon>Acari</taxon>
        <taxon>Parasitiformes</taxon>
        <taxon>Ixodida</taxon>
        <taxon>Ixodoidea</taxon>
        <taxon>Ixodidae</taxon>
        <taxon>Ixodinae</taxon>
        <taxon>Ixodes</taxon>
    </lineage>
</organism>
<proteinExistence type="predicted"/>
<sequence length="186" mass="20407">MWRSPGTAPSRLSWTWHCRLWCATAAWRSTGTGWCTPACSPCSSGCCSSTPMTCACTASLRRPWLTSPWSPTYTRCSSARVGWASWPAGCATPRPCCRSQPAELWPTWTPTLRGRWATATAFTSCIPSTGLVPWNPWQTWSWCMACWAVSSRPGDSTTARRARATTPWSLTSWLCAVASTASLRTA</sequence>
<evidence type="ECO:0000256" key="1">
    <source>
        <dbReference type="SAM" id="SignalP"/>
    </source>
</evidence>